<protein>
    <submittedName>
        <fullName evidence="2">Uncharacterized protein</fullName>
    </submittedName>
</protein>
<gene>
    <name evidence="2" type="ORF">B0H17DRAFT_1157389</name>
</gene>
<keyword evidence="3" id="KW-1185">Reference proteome</keyword>
<reference evidence="2" key="1">
    <citation type="submission" date="2023-03" db="EMBL/GenBank/DDBJ databases">
        <title>Massive genome expansion in bonnet fungi (Mycena s.s.) driven by repeated elements and novel gene families across ecological guilds.</title>
        <authorList>
            <consortium name="Lawrence Berkeley National Laboratory"/>
            <person name="Harder C.B."/>
            <person name="Miyauchi S."/>
            <person name="Viragh M."/>
            <person name="Kuo A."/>
            <person name="Thoen E."/>
            <person name="Andreopoulos B."/>
            <person name="Lu D."/>
            <person name="Skrede I."/>
            <person name="Drula E."/>
            <person name="Henrissat B."/>
            <person name="Morin E."/>
            <person name="Kohler A."/>
            <person name="Barry K."/>
            <person name="LaButti K."/>
            <person name="Morin E."/>
            <person name="Salamov A."/>
            <person name="Lipzen A."/>
            <person name="Mereny Z."/>
            <person name="Hegedus B."/>
            <person name="Baldrian P."/>
            <person name="Stursova M."/>
            <person name="Weitz H."/>
            <person name="Taylor A."/>
            <person name="Grigoriev I.V."/>
            <person name="Nagy L.G."/>
            <person name="Martin F."/>
            <person name="Kauserud H."/>
        </authorList>
    </citation>
    <scope>NUCLEOTIDE SEQUENCE</scope>
    <source>
        <strain evidence="2">CBHHK067</strain>
    </source>
</reference>
<organism evidence="2 3">
    <name type="scientific">Mycena rosella</name>
    <name type="common">Pink bonnet</name>
    <name type="synonym">Agaricus rosellus</name>
    <dbReference type="NCBI Taxonomy" id="1033263"/>
    <lineage>
        <taxon>Eukaryota</taxon>
        <taxon>Fungi</taxon>
        <taxon>Dikarya</taxon>
        <taxon>Basidiomycota</taxon>
        <taxon>Agaricomycotina</taxon>
        <taxon>Agaricomycetes</taxon>
        <taxon>Agaricomycetidae</taxon>
        <taxon>Agaricales</taxon>
        <taxon>Marasmiineae</taxon>
        <taxon>Mycenaceae</taxon>
        <taxon>Mycena</taxon>
    </lineage>
</organism>
<dbReference type="EMBL" id="JARKIE010000014">
    <property type="protein sequence ID" value="KAJ7702681.1"/>
    <property type="molecule type" value="Genomic_DNA"/>
</dbReference>
<evidence type="ECO:0000313" key="2">
    <source>
        <dbReference type="EMBL" id="KAJ7702681.1"/>
    </source>
</evidence>
<dbReference type="AlphaFoldDB" id="A0AAD7DZL5"/>
<feature type="compositionally biased region" description="Low complexity" evidence="1">
    <location>
        <begin position="50"/>
        <end position="62"/>
    </location>
</feature>
<feature type="compositionally biased region" description="Low complexity" evidence="1">
    <location>
        <begin position="32"/>
        <end position="44"/>
    </location>
</feature>
<proteinExistence type="predicted"/>
<name>A0AAD7DZL5_MYCRO</name>
<accession>A0AAD7DZL5</accession>
<sequence>MFVPFLSKPRSLSRRRGGGKSGGSTSAGGKTGSSSSSSSSSAGKSGSGSTGSSSSSKGGSSTPIKSTPIKSGGSGRTITGYNNGGGKVSSIPVGQLFAGRSQGGATRSQVWGTRAYGSGYPGVYTRGVSGRGFPFYFWPLAWGTGLGFGANTAYLHSDEYGQPDNSSRPGGPQATAAFSSNTTGTTFRLVADNATTTFLAAAATANCSSFLAPVPTPALGNASVQPEQVVQYYRASSAALALDGYNNSAVSAPENATADTPLPAGIDTSLLECLNATIGQAVPLVDGARALAVPGAGAGVVALVMLLLRALL</sequence>
<evidence type="ECO:0000256" key="1">
    <source>
        <dbReference type="SAM" id="MobiDB-lite"/>
    </source>
</evidence>
<feature type="compositionally biased region" description="Gly residues" evidence="1">
    <location>
        <begin position="19"/>
        <end position="31"/>
    </location>
</feature>
<dbReference type="Proteomes" id="UP001221757">
    <property type="component" value="Unassembled WGS sequence"/>
</dbReference>
<feature type="region of interest" description="Disordered" evidence="1">
    <location>
        <begin position="1"/>
        <end position="83"/>
    </location>
</feature>
<comment type="caution">
    <text evidence="2">The sequence shown here is derived from an EMBL/GenBank/DDBJ whole genome shotgun (WGS) entry which is preliminary data.</text>
</comment>
<evidence type="ECO:0000313" key="3">
    <source>
        <dbReference type="Proteomes" id="UP001221757"/>
    </source>
</evidence>